<sequence length="79" mass="9015">MIINLKIKKLYSVDYSYEVQRIFSLFPHLPSWEGLGSVFKLGDPPKSPLKKGDFEYRSPLFLRGAGGDHNLAENFENTP</sequence>
<gene>
    <name evidence="1" type="ORF">BJP34_21750</name>
</gene>
<reference evidence="2" key="1">
    <citation type="submission" date="2016-10" db="EMBL/GenBank/DDBJ databases">
        <title>Comparative genomics uncovers the prolific and rare metabolic potential of the cyanobacterial genus Moorea.</title>
        <authorList>
            <person name="Leao T."/>
            <person name="Castelao G."/>
            <person name="Korobeynikov A."/>
            <person name="Monroe E.A."/>
            <person name="Podell S."/>
            <person name="Glukhov E."/>
            <person name="Allen E."/>
            <person name="Gerwick W.H."/>
            <person name="Gerwick L."/>
        </authorList>
    </citation>
    <scope>NUCLEOTIDE SEQUENCE [LARGE SCALE GENOMIC DNA]</scope>
    <source>
        <strain evidence="2">PAL-8-15-08-1</strain>
    </source>
</reference>
<dbReference type="KEGG" id="mpro:BJP34_21750"/>
<organism evidence="1 2">
    <name type="scientific">Moorena producens PAL-8-15-08-1</name>
    <dbReference type="NCBI Taxonomy" id="1458985"/>
    <lineage>
        <taxon>Bacteria</taxon>
        <taxon>Bacillati</taxon>
        <taxon>Cyanobacteriota</taxon>
        <taxon>Cyanophyceae</taxon>
        <taxon>Coleofasciculales</taxon>
        <taxon>Coleofasciculaceae</taxon>
        <taxon>Moorena</taxon>
    </lineage>
</organism>
<protein>
    <submittedName>
        <fullName evidence="1">Uncharacterized protein</fullName>
    </submittedName>
</protein>
<dbReference type="Proteomes" id="UP000177870">
    <property type="component" value="Chromosome"/>
</dbReference>
<proteinExistence type="predicted"/>
<accession>A0A1D8TVV9</accession>
<dbReference type="EMBL" id="CP017599">
    <property type="protein sequence ID" value="AOX01714.1"/>
    <property type="molecule type" value="Genomic_DNA"/>
</dbReference>
<evidence type="ECO:0000313" key="2">
    <source>
        <dbReference type="Proteomes" id="UP000177870"/>
    </source>
</evidence>
<dbReference type="AlphaFoldDB" id="A0A1D8TVV9"/>
<evidence type="ECO:0000313" key="1">
    <source>
        <dbReference type="EMBL" id="AOX01714.1"/>
    </source>
</evidence>
<name>A0A1D8TVV9_9CYAN</name>